<keyword evidence="1" id="KW-1133">Transmembrane helix</keyword>
<name>A0ABV6ZTB7_9PROT</name>
<keyword evidence="3" id="KW-1185">Reference proteome</keyword>
<feature type="transmembrane region" description="Helical" evidence="1">
    <location>
        <begin position="95"/>
        <end position="121"/>
    </location>
</feature>
<feature type="transmembrane region" description="Helical" evidence="1">
    <location>
        <begin position="58"/>
        <end position="83"/>
    </location>
</feature>
<evidence type="ECO:0000313" key="2">
    <source>
        <dbReference type="EMBL" id="MFC2924677.1"/>
    </source>
</evidence>
<reference evidence="3" key="1">
    <citation type="journal article" date="2019" name="Int. J. Syst. Evol. Microbiol.">
        <title>The Global Catalogue of Microorganisms (GCM) 10K type strain sequencing project: providing services to taxonomists for standard genome sequencing and annotation.</title>
        <authorList>
            <consortium name="The Broad Institute Genomics Platform"/>
            <consortium name="The Broad Institute Genome Sequencing Center for Infectious Disease"/>
            <person name="Wu L."/>
            <person name="Ma J."/>
        </authorList>
    </citation>
    <scope>NUCLEOTIDE SEQUENCE [LARGE SCALE GENOMIC DNA]</scope>
    <source>
        <strain evidence="3">KCTC 52487</strain>
    </source>
</reference>
<dbReference type="InterPro" id="IPR007498">
    <property type="entry name" value="PqiA-like"/>
</dbReference>
<keyword evidence="1" id="KW-0812">Transmembrane</keyword>
<sequence>MRDPHGAGGALARACLILAAIALPLGIWLPMLEAQRLVFFHESYSLFDVAQSLLDGRSYLLAGTVIVFSMIFPVAKLFALIWLHVASSARVSKRALYWIEMLGKWTMMDVLIAALFVFTIGRGGLSSLGEQPGVWFFTFAALMLMLASGRIAAAHKKLAE</sequence>
<dbReference type="Proteomes" id="UP001595379">
    <property type="component" value="Unassembled WGS sequence"/>
</dbReference>
<feature type="transmembrane region" description="Helical" evidence="1">
    <location>
        <begin position="133"/>
        <end position="153"/>
    </location>
</feature>
<protein>
    <submittedName>
        <fullName evidence="2">Paraquat-inducible protein A</fullName>
    </submittedName>
</protein>
<comment type="caution">
    <text evidence="2">The sequence shown here is derived from an EMBL/GenBank/DDBJ whole genome shotgun (WGS) entry which is preliminary data.</text>
</comment>
<dbReference type="EMBL" id="JBHRSV010000001">
    <property type="protein sequence ID" value="MFC2924677.1"/>
    <property type="molecule type" value="Genomic_DNA"/>
</dbReference>
<organism evidence="2 3">
    <name type="scientific">Hyphobacterium vulgare</name>
    <dbReference type="NCBI Taxonomy" id="1736751"/>
    <lineage>
        <taxon>Bacteria</taxon>
        <taxon>Pseudomonadati</taxon>
        <taxon>Pseudomonadota</taxon>
        <taxon>Alphaproteobacteria</taxon>
        <taxon>Maricaulales</taxon>
        <taxon>Maricaulaceae</taxon>
        <taxon>Hyphobacterium</taxon>
    </lineage>
</organism>
<evidence type="ECO:0000256" key="1">
    <source>
        <dbReference type="SAM" id="Phobius"/>
    </source>
</evidence>
<gene>
    <name evidence="2" type="ORF">ACFOOR_01010</name>
</gene>
<accession>A0ABV6ZTB7</accession>
<dbReference type="Pfam" id="PF04403">
    <property type="entry name" value="PqiA"/>
    <property type="match status" value="1"/>
</dbReference>
<evidence type="ECO:0000313" key="3">
    <source>
        <dbReference type="Proteomes" id="UP001595379"/>
    </source>
</evidence>
<proteinExistence type="predicted"/>
<keyword evidence="1" id="KW-0472">Membrane</keyword>
<dbReference type="RefSeq" id="WP_343163611.1">
    <property type="nucleotide sequence ID" value="NZ_JBHRSV010000001.1"/>
</dbReference>